<feature type="transmembrane region" description="Helical" evidence="2">
    <location>
        <begin position="255"/>
        <end position="273"/>
    </location>
</feature>
<evidence type="ECO:0000313" key="5">
    <source>
        <dbReference type="Proteomes" id="UP000192739"/>
    </source>
</evidence>
<reference evidence="4 5" key="1">
    <citation type="submission" date="2017-02" db="EMBL/GenBank/DDBJ databases">
        <title>The new phylogeny of genus Mycobacterium.</title>
        <authorList>
            <person name="Tortoli E."/>
            <person name="Trovato A."/>
            <person name="Cirillo D.M."/>
        </authorList>
    </citation>
    <scope>NUCLEOTIDE SEQUENCE [LARGE SCALE GENOMIC DNA]</scope>
    <source>
        <strain evidence="4 5">DSM 44049</strain>
    </source>
</reference>
<dbReference type="STRING" id="28445.BHQ20_27505"/>
<feature type="domain" description="DUF4328" evidence="3">
    <location>
        <begin position="156"/>
        <end position="310"/>
    </location>
</feature>
<keyword evidence="2" id="KW-1133">Transmembrane helix</keyword>
<evidence type="ECO:0000256" key="1">
    <source>
        <dbReference type="SAM" id="MobiDB-lite"/>
    </source>
</evidence>
<evidence type="ECO:0000256" key="2">
    <source>
        <dbReference type="SAM" id="Phobius"/>
    </source>
</evidence>
<organism evidence="4 5">
    <name type="scientific">Mycobacterium intermedium</name>
    <dbReference type="NCBI Taxonomy" id="28445"/>
    <lineage>
        <taxon>Bacteria</taxon>
        <taxon>Bacillati</taxon>
        <taxon>Actinomycetota</taxon>
        <taxon>Actinomycetes</taxon>
        <taxon>Mycobacteriales</taxon>
        <taxon>Mycobacteriaceae</taxon>
        <taxon>Mycobacterium</taxon>
        <taxon>Mycobacterium simiae complex</taxon>
    </lineage>
</organism>
<name>A0A1E3S510_MYCIE</name>
<feature type="transmembrane region" description="Helical" evidence="2">
    <location>
        <begin position="285"/>
        <end position="305"/>
    </location>
</feature>
<keyword evidence="5" id="KW-1185">Reference proteome</keyword>
<dbReference type="AlphaFoldDB" id="A0A1E3S510"/>
<feature type="region of interest" description="Disordered" evidence="1">
    <location>
        <begin position="328"/>
        <end position="350"/>
    </location>
</feature>
<keyword evidence="2" id="KW-0812">Transmembrane</keyword>
<evidence type="ECO:0000259" key="3">
    <source>
        <dbReference type="Pfam" id="PF14219"/>
    </source>
</evidence>
<evidence type="ECO:0000313" key="4">
    <source>
        <dbReference type="EMBL" id="ORA93817.1"/>
    </source>
</evidence>
<keyword evidence="2" id="KW-0472">Membrane</keyword>
<comment type="caution">
    <text evidence="4">The sequence shown here is derived from an EMBL/GenBank/DDBJ whole genome shotgun (WGS) entry which is preliminary data.</text>
</comment>
<dbReference type="EMBL" id="MVHT01000137">
    <property type="protein sequence ID" value="ORA93817.1"/>
    <property type="molecule type" value="Genomic_DNA"/>
</dbReference>
<feature type="transmembrane region" description="Helical" evidence="2">
    <location>
        <begin position="130"/>
        <end position="151"/>
    </location>
</feature>
<sequence>MIQVCSQCGTRWNVRERRREWCPRCRGALMAPLMEGPPADPRWGMPAGQQAPAPPAMRPAAPRLPPGFRWIAVRPGAAPPQIRQRRHRGPTPRYAYIPRWGLVDRVDQASAGPQQAPAKPGPTVAVVRTALFATLLILAGAALVYVLRYVLLIINRDTLLPSLVALASVLLGYLASVVALVAVGITGALLVSWLIARRAAAFKHVGLPEPRSERALWAGCLVPVVNLFWAPVYVIELAHIEDYYHRLRNDILRWWLIWVASTAISIFAIATSGASDAQGIADNTIAMVVAYLGAAVAVSSTARVFEGFERKPVERPVHRWVVVGTDEQKPAASAHSSASPVELEGQEPAA</sequence>
<accession>A0A1E3S510</accession>
<proteinExistence type="predicted"/>
<dbReference type="Pfam" id="PF14219">
    <property type="entry name" value="DUF4328"/>
    <property type="match status" value="1"/>
</dbReference>
<dbReference type="Proteomes" id="UP000192739">
    <property type="component" value="Unassembled WGS sequence"/>
</dbReference>
<protein>
    <recommendedName>
        <fullName evidence="3">DUF4328 domain-containing protein</fullName>
    </recommendedName>
</protein>
<dbReference type="InterPro" id="IPR025565">
    <property type="entry name" value="DUF4328"/>
</dbReference>
<gene>
    <name evidence="4" type="ORF">BST27_28505</name>
</gene>
<dbReference type="OrthoDB" id="4774087at2"/>
<dbReference type="RefSeq" id="WP_069422321.1">
    <property type="nucleotide sequence ID" value="NZ_CBCRZH010000129.1"/>
</dbReference>
<feature type="transmembrane region" description="Helical" evidence="2">
    <location>
        <begin position="163"/>
        <end position="195"/>
    </location>
</feature>